<reference evidence="2 3" key="1">
    <citation type="journal article" date="2010" name="J. Bacteriol.">
        <title>Genome sequence of the oligotrophic marine Gammaproteobacterium HTCC2143, isolated from the Oregon Coast.</title>
        <authorList>
            <person name="Oh H.M."/>
            <person name="Kang I."/>
            <person name="Ferriera S."/>
            <person name="Giovannoni S.J."/>
            <person name="Cho J.C."/>
        </authorList>
    </citation>
    <scope>NUCLEOTIDE SEQUENCE [LARGE SCALE GENOMIC DNA]</scope>
    <source>
        <strain evidence="2 3">HTCC2143</strain>
    </source>
</reference>
<dbReference type="PANTHER" id="PTHR40590">
    <property type="entry name" value="CYTOPLASMIC PROTEIN-RELATED"/>
    <property type="match status" value="1"/>
</dbReference>
<accession>A0YG07</accession>
<dbReference type="OrthoDB" id="357294at2"/>
<dbReference type="Proteomes" id="UP000004931">
    <property type="component" value="Unassembled WGS sequence"/>
</dbReference>
<comment type="caution">
    <text evidence="2">The sequence shown here is derived from an EMBL/GenBank/DDBJ whole genome shotgun (WGS) entry which is preliminary data.</text>
</comment>
<dbReference type="PANTHER" id="PTHR40590:SF1">
    <property type="entry name" value="CYTOPLASMIC PROTEIN"/>
    <property type="match status" value="1"/>
</dbReference>
<feature type="chain" id="PRO_5002630949" description="TraB/GumN family protein" evidence="1">
    <location>
        <begin position="24"/>
        <end position="290"/>
    </location>
</feature>
<feature type="signal peptide" evidence="1">
    <location>
        <begin position="1"/>
        <end position="23"/>
    </location>
</feature>
<proteinExistence type="predicted"/>
<dbReference type="AlphaFoldDB" id="A0YG07"/>
<dbReference type="CDD" id="cd14789">
    <property type="entry name" value="Tiki"/>
    <property type="match status" value="1"/>
</dbReference>
<keyword evidence="3" id="KW-1185">Reference proteome</keyword>
<evidence type="ECO:0000313" key="3">
    <source>
        <dbReference type="Proteomes" id="UP000004931"/>
    </source>
</evidence>
<organism evidence="2 3">
    <name type="scientific">marine gamma proteobacterium HTCC2143</name>
    <dbReference type="NCBI Taxonomy" id="247633"/>
    <lineage>
        <taxon>Bacteria</taxon>
        <taxon>Pseudomonadati</taxon>
        <taxon>Pseudomonadota</taxon>
        <taxon>Gammaproteobacteria</taxon>
        <taxon>Cellvibrionales</taxon>
        <taxon>Spongiibacteraceae</taxon>
        <taxon>BD1-7 clade</taxon>
    </lineage>
</organism>
<evidence type="ECO:0000256" key="1">
    <source>
        <dbReference type="SAM" id="SignalP"/>
    </source>
</evidence>
<dbReference type="Pfam" id="PF01963">
    <property type="entry name" value="TraB_PrgY_gumN"/>
    <property type="match status" value="1"/>
</dbReference>
<dbReference type="InterPro" id="IPR047111">
    <property type="entry name" value="YbaP-like"/>
</dbReference>
<name>A0YG07_9GAMM</name>
<evidence type="ECO:0008006" key="4">
    <source>
        <dbReference type="Google" id="ProtNLM"/>
    </source>
</evidence>
<keyword evidence="1" id="KW-0732">Signal</keyword>
<sequence length="290" mass="32237">MHLSIIGGLFASLYLFLSPPSVADAPVWKISNGSDYFYIGGTIHVLSDDDYPLPSAFSEAYSLTDILILEADLAHVQSPAFQQQLLQQMSYPPGQSLIEFLEPTTLDALSAYCESRHIPLQSLTQFKPGMLTVMMTMTELQRLGLAGTGVDQYFYSRATNDAKTIRYLESAEQQLALLADMGKGVENELIKYTLRDISGIDGVMTDLKNAWRIGDLSELTKLGISPMLELDETIYRQLAVERNDAWMSKLVQLFDNQDKELVLVGALHLAGDDSLLQLLGDQGYQLEQMP</sequence>
<evidence type="ECO:0000313" key="2">
    <source>
        <dbReference type="EMBL" id="EAW30257.1"/>
    </source>
</evidence>
<dbReference type="STRING" id="247633.GP2143_01900"/>
<dbReference type="eggNOG" id="COG3735">
    <property type="taxonomic scope" value="Bacteria"/>
</dbReference>
<dbReference type="InterPro" id="IPR002816">
    <property type="entry name" value="TraB/PrgY/GumN_fam"/>
</dbReference>
<dbReference type="EMBL" id="AAVT01000009">
    <property type="protein sequence ID" value="EAW30257.1"/>
    <property type="molecule type" value="Genomic_DNA"/>
</dbReference>
<protein>
    <recommendedName>
        <fullName evidence="4">TraB/GumN family protein</fullName>
    </recommendedName>
</protein>
<gene>
    <name evidence="2" type="ORF">GP2143_01900</name>
</gene>